<dbReference type="SUPFAM" id="SSF51120">
    <property type="entry name" value="beta-Roll"/>
    <property type="match status" value="2"/>
</dbReference>
<dbReference type="GO" id="GO:0090729">
    <property type="term" value="F:toxin activity"/>
    <property type="evidence" value="ECO:0007669"/>
    <property type="project" value="UniProtKB-KW"/>
</dbReference>
<dbReference type="InterPro" id="IPR050557">
    <property type="entry name" value="RTX_toxin/Mannuronan_C5-epim"/>
</dbReference>
<evidence type="ECO:0000256" key="3">
    <source>
        <dbReference type="ARBA" id="ARBA00022525"/>
    </source>
</evidence>
<dbReference type="PRINTS" id="PR00313">
    <property type="entry name" value="CABNDNGRPT"/>
</dbReference>
<organism evidence="10 11">
    <name type="scientific">Nocardioides ganghwensis</name>
    <dbReference type="NCBI Taxonomy" id="252230"/>
    <lineage>
        <taxon>Bacteria</taxon>
        <taxon>Bacillati</taxon>
        <taxon>Actinomycetota</taxon>
        <taxon>Actinomycetes</taxon>
        <taxon>Propionibacteriales</taxon>
        <taxon>Nocardioidaceae</taxon>
        <taxon>Nocardioides</taxon>
    </lineage>
</organism>
<dbReference type="InterPro" id="IPR003995">
    <property type="entry name" value="RTX_toxin_determinant-A"/>
</dbReference>
<reference evidence="10 11" key="1">
    <citation type="submission" date="2019-01" db="EMBL/GenBank/DDBJ databases">
        <title>Novel species of Nocardioides.</title>
        <authorList>
            <person name="Liu Q."/>
            <person name="Xin Y.-H."/>
        </authorList>
    </citation>
    <scope>NUCLEOTIDE SEQUENCE [LARGE SCALE GENOMIC DNA]</scope>
    <source>
        <strain evidence="10 11">CGMCC 4.6875</strain>
    </source>
</reference>
<dbReference type="InterPro" id="IPR001343">
    <property type="entry name" value="Hemolysn_Ca-bd"/>
</dbReference>
<dbReference type="GO" id="GO:0005509">
    <property type="term" value="F:calcium ion binding"/>
    <property type="evidence" value="ECO:0007669"/>
    <property type="project" value="InterPro"/>
</dbReference>
<feature type="signal peptide" evidence="9">
    <location>
        <begin position="1"/>
        <end position="29"/>
    </location>
</feature>
<dbReference type="GO" id="GO:0005576">
    <property type="term" value="C:extracellular region"/>
    <property type="evidence" value="ECO:0007669"/>
    <property type="project" value="UniProtKB-SubCell"/>
</dbReference>
<evidence type="ECO:0000313" key="11">
    <source>
        <dbReference type="Proteomes" id="UP000293291"/>
    </source>
</evidence>
<evidence type="ECO:0000313" key="10">
    <source>
        <dbReference type="EMBL" id="RYC03212.1"/>
    </source>
</evidence>
<dbReference type="RefSeq" id="WP_129454203.1">
    <property type="nucleotide sequence ID" value="NZ_JACXYX010000009.1"/>
</dbReference>
<proteinExistence type="predicted"/>
<keyword evidence="6" id="KW-0843">Virulence</keyword>
<feature type="chain" id="PRO_5020271746" evidence="9">
    <location>
        <begin position="30"/>
        <end position="457"/>
    </location>
</feature>
<keyword evidence="9" id="KW-0732">Signal</keyword>
<dbReference type="GO" id="GO:0016020">
    <property type="term" value="C:membrane"/>
    <property type="evidence" value="ECO:0007669"/>
    <property type="project" value="UniProtKB-SubCell"/>
</dbReference>
<gene>
    <name evidence="10" type="ORF">EUA07_06565</name>
</gene>
<dbReference type="Gene3D" id="2.160.20.160">
    <property type="match status" value="1"/>
</dbReference>
<comment type="caution">
    <text evidence="10">The sequence shown here is derived from an EMBL/GenBank/DDBJ whole genome shotgun (WGS) entry which is preliminary data.</text>
</comment>
<dbReference type="AlphaFoldDB" id="A0A4Q2SDU2"/>
<dbReference type="Proteomes" id="UP000293291">
    <property type="component" value="Unassembled WGS sequence"/>
</dbReference>
<keyword evidence="3" id="KW-0964">Secreted</keyword>
<dbReference type="InterPro" id="IPR011049">
    <property type="entry name" value="Serralysin-like_metalloprot_C"/>
</dbReference>
<dbReference type="PRINTS" id="PR01488">
    <property type="entry name" value="RTXTOXINA"/>
</dbReference>
<dbReference type="InterPro" id="IPR018511">
    <property type="entry name" value="Hemolysin-typ_Ca-bd_CS"/>
</dbReference>
<comment type="subcellular location">
    <subcellularLocation>
        <location evidence="1">Membrane</location>
    </subcellularLocation>
    <subcellularLocation>
        <location evidence="2">Secreted</location>
    </subcellularLocation>
</comment>
<keyword evidence="4" id="KW-0800">Toxin</keyword>
<evidence type="ECO:0000256" key="4">
    <source>
        <dbReference type="ARBA" id="ARBA00022656"/>
    </source>
</evidence>
<feature type="compositionally biased region" description="Basic and acidic residues" evidence="8">
    <location>
        <begin position="433"/>
        <end position="457"/>
    </location>
</feature>
<evidence type="ECO:0000256" key="9">
    <source>
        <dbReference type="SAM" id="SignalP"/>
    </source>
</evidence>
<dbReference type="PANTHER" id="PTHR38340">
    <property type="entry name" value="S-LAYER PROTEIN"/>
    <property type="match status" value="1"/>
</dbReference>
<evidence type="ECO:0000256" key="5">
    <source>
        <dbReference type="ARBA" id="ARBA00022737"/>
    </source>
</evidence>
<sequence length="457" mass="46983">MRRTTSLTAAGLLGLALLAPTTWVGPASAAGETCRGEAATIVGVPGRDIVGTEGRDVIVTNRSQDVEALGGDDLICITGPDQRSGYRPVEIDAGAGDDVVDGTAAADWPMSGSLGPGADTLHGGAGSEHVDTGARSADYAHVDTDHDVVLGGGGADSVTSGQTGAPNTDVIDLGGGDDHLGYSGTATGGSTVTGGPGDDVLSVVTAAHALTVDNDLGRQTEDGLPTLTWTGLEGFTVWASHEDRIDLDLQGTGADESFTVYSERGVVRASMRGGRDTFTTSSTLLDGSVVDAGAHRDLFYAMDRDLDLDLDLEEQLLVTSDGASSSRADVEAFEDADLHGRTVSLTGDTGHNDLGVSACEGTVRGRDGRDSLRRAYDYWFETRPGCGERYRMNGGAGADRIKGHGGADRLVGGSGNDTLEGSNGADTLVGGPGRDRADGGQGRPDRCVAERTKRCER</sequence>
<evidence type="ECO:0000256" key="6">
    <source>
        <dbReference type="ARBA" id="ARBA00023026"/>
    </source>
</evidence>
<feature type="region of interest" description="Disordered" evidence="8">
    <location>
        <begin position="400"/>
        <end position="457"/>
    </location>
</feature>
<feature type="compositionally biased region" description="Polar residues" evidence="8">
    <location>
        <begin position="416"/>
        <end position="425"/>
    </location>
</feature>
<dbReference type="Pfam" id="PF00353">
    <property type="entry name" value="HemolysinCabind"/>
    <property type="match status" value="5"/>
</dbReference>
<dbReference type="OrthoDB" id="3770654at2"/>
<dbReference type="PANTHER" id="PTHR38340:SF1">
    <property type="entry name" value="S-LAYER PROTEIN"/>
    <property type="match status" value="1"/>
</dbReference>
<evidence type="ECO:0000256" key="7">
    <source>
        <dbReference type="ARBA" id="ARBA00023136"/>
    </source>
</evidence>
<dbReference type="EMBL" id="SDWU01000006">
    <property type="protein sequence ID" value="RYC03212.1"/>
    <property type="molecule type" value="Genomic_DNA"/>
</dbReference>
<dbReference type="Gene3D" id="2.150.10.10">
    <property type="entry name" value="Serralysin-like metalloprotease, C-terminal"/>
    <property type="match status" value="1"/>
</dbReference>
<dbReference type="PROSITE" id="PS00330">
    <property type="entry name" value="HEMOLYSIN_CALCIUM"/>
    <property type="match status" value="2"/>
</dbReference>
<evidence type="ECO:0000256" key="8">
    <source>
        <dbReference type="SAM" id="MobiDB-lite"/>
    </source>
</evidence>
<accession>A0A4Q2SDU2</accession>
<protein>
    <submittedName>
        <fullName evidence="10">Calcium-binding protein</fullName>
    </submittedName>
</protein>
<keyword evidence="5" id="KW-0677">Repeat</keyword>
<keyword evidence="11" id="KW-1185">Reference proteome</keyword>
<evidence type="ECO:0000256" key="1">
    <source>
        <dbReference type="ARBA" id="ARBA00004370"/>
    </source>
</evidence>
<name>A0A4Q2SDU2_9ACTN</name>
<keyword evidence="7" id="KW-0472">Membrane</keyword>
<evidence type="ECO:0000256" key="2">
    <source>
        <dbReference type="ARBA" id="ARBA00004613"/>
    </source>
</evidence>